<gene>
    <name evidence="3" type="primary">LOC116938260</name>
</gene>
<evidence type="ECO:0000313" key="3">
    <source>
        <dbReference type="RefSeq" id="XP_032801248.1"/>
    </source>
</evidence>
<protein>
    <submittedName>
        <fullName evidence="3">Intermediate filament family orphan 2-like</fullName>
    </submittedName>
</protein>
<reference evidence="3" key="1">
    <citation type="submission" date="2025-08" db="UniProtKB">
        <authorList>
            <consortium name="RefSeq"/>
        </authorList>
    </citation>
    <scope>IDENTIFICATION</scope>
    <source>
        <tissue evidence="3">Sperm</tissue>
    </source>
</reference>
<evidence type="ECO:0000256" key="1">
    <source>
        <dbReference type="SAM" id="MobiDB-lite"/>
    </source>
</evidence>
<feature type="region of interest" description="Disordered" evidence="1">
    <location>
        <begin position="81"/>
        <end position="102"/>
    </location>
</feature>
<organism evidence="2 3">
    <name type="scientific">Petromyzon marinus</name>
    <name type="common">Sea lamprey</name>
    <dbReference type="NCBI Taxonomy" id="7757"/>
    <lineage>
        <taxon>Eukaryota</taxon>
        <taxon>Metazoa</taxon>
        <taxon>Chordata</taxon>
        <taxon>Craniata</taxon>
        <taxon>Vertebrata</taxon>
        <taxon>Cyclostomata</taxon>
        <taxon>Hyperoartia</taxon>
        <taxon>Petromyzontiformes</taxon>
        <taxon>Petromyzontidae</taxon>
        <taxon>Petromyzon</taxon>
    </lineage>
</organism>
<dbReference type="RefSeq" id="XP_032801248.1">
    <property type="nucleotide sequence ID" value="XM_032945357.1"/>
</dbReference>
<proteinExistence type="predicted"/>
<dbReference type="Proteomes" id="UP001318040">
    <property type="component" value="Unplaced"/>
</dbReference>
<keyword evidence="2" id="KW-1185">Reference proteome</keyword>
<name>A0AAJ7WLT1_PETMA</name>
<sequence>MKVLNIRFRCFLVKVHELERRNQALETQLRVLREATCSRCGAAGGGGAGWLVARGGYEGSEEDGGGGGGGGDWAAMEGFEDGSGYLGHPGSPGSSALWEGGCPPGSGFPLGLPSGAATPEARVRPMTQAMATQADTITPELRALYNVLAMTRREREEFRRRWDR</sequence>
<dbReference type="AlphaFoldDB" id="A0AAJ7WLT1"/>
<dbReference type="KEGG" id="pmrn:116938260"/>
<evidence type="ECO:0000313" key="2">
    <source>
        <dbReference type="Proteomes" id="UP001318040"/>
    </source>
</evidence>
<accession>A0AAJ7WLT1</accession>
<feature type="non-terminal residue" evidence="3">
    <location>
        <position position="164"/>
    </location>
</feature>